<dbReference type="EMBL" id="KP795509">
    <property type="protein sequence ID" value="AKN36739.1"/>
    <property type="molecule type" value="Genomic_DNA"/>
</dbReference>
<reference evidence="2" key="1">
    <citation type="journal article" date="2015" name="MBio">
        <title>Eco-Evolutionary Dynamics of Episomes among Ecologically Cohesive Bacterial Populations.</title>
        <authorList>
            <person name="Xue H."/>
            <person name="Cordero O.X."/>
            <person name="Camas F.M."/>
            <person name="Trimble W."/>
            <person name="Meyer F."/>
            <person name="Guglielmini J."/>
            <person name="Rocha E.P."/>
            <person name="Polz M.F."/>
        </authorList>
    </citation>
    <scope>NUCLEOTIDE SEQUENCE</scope>
    <source>
        <strain evidence="2">FF_172</strain>
    </source>
</reference>
<keyword evidence="1" id="KW-0175">Coiled coil</keyword>
<protein>
    <recommendedName>
        <fullName evidence="3">Toxic anion resistance protein</fullName>
    </recommendedName>
</protein>
<dbReference type="AlphaFoldDB" id="A0A0H3ZS81"/>
<organism evidence="2">
    <name type="scientific">Vibrio splendidus</name>
    <dbReference type="NCBI Taxonomy" id="29497"/>
    <lineage>
        <taxon>Bacteria</taxon>
        <taxon>Pseudomonadati</taxon>
        <taxon>Pseudomonadota</taxon>
        <taxon>Gammaproteobacteria</taxon>
        <taxon>Vibrionales</taxon>
        <taxon>Vibrionaceae</taxon>
        <taxon>Vibrio</taxon>
    </lineage>
</organism>
<evidence type="ECO:0000313" key="2">
    <source>
        <dbReference type="EMBL" id="AKN36739.1"/>
    </source>
</evidence>
<evidence type="ECO:0000256" key="1">
    <source>
        <dbReference type="SAM" id="Coils"/>
    </source>
</evidence>
<sequence length="211" mass="23322">MELAVTVGRDIEKMHSAHTQTISILYSRMRADVNELRDDVYMPYAIKEAIKKDRIRQASGKTSFIDMISKGLSASSSSKQQELAIGAMEVLVSQVTQSVDRQRKLLLDNLNGQERDLLASTNRSYLAIHQANSIVTGHLSSIAKVHETQNELLSEIGIETDVNNFIATKLAIASDEIAELTNKSQKELDDIGGVEGAKEKLQNAIEKLNIK</sequence>
<accession>A0A0H3ZS81</accession>
<name>A0A0H3ZS81_VIBSP</name>
<proteinExistence type="predicted"/>
<evidence type="ECO:0008006" key="3">
    <source>
        <dbReference type="Google" id="ProtNLM"/>
    </source>
</evidence>
<feature type="coiled-coil region" evidence="1">
    <location>
        <begin position="170"/>
        <end position="211"/>
    </location>
</feature>